<dbReference type="RefSeq" id="WP_243146516.1">
    <property type="nucleotide sequence ID" value="NC_022785.1"/>
</dbReference>
<feature type="compositionally biased region" description="Low complexity" evidence="1">
    <location>
        <begin position="254"/>
        <end position="276"/>
    </location>
</feature>
<reference evidence="2 3" key="1">
    <citation type="journal article" date="2018" name="J. Biol. Chem.">
        <title>Discovery of the actinoplanic acid pathway in Streptomyces rapamycinicus reveals a genetically conserved synergism with rapamycin.</title>
        <authorList>
            <person name="Mrak P."/>
            <person name="Krastel P."/>
            <person name="Pivk Lukancic P."/>
            <person name="Tao J."/>
            <person name="Pistorius D."/>
            <person name="Moore C.M."/>
        </authorList>
    </citation>
    <scope>NUCLEOTIDE SEQUENCE [LARGE SCALE GENOMIC DNA]</scope>
    <source>
        <strain evidence="2 3">NRRL 5491</strain>
    </source>
</reference>
<evidence type="ECO:0008006" key="4">
    <source>
        <dbReference type="Google" id="ProtNLM"/>
    </source>
</evidence>
<sequence length="290" mass="30568">MNSVQFTAETSAGGVMERDFTVGEVPGVLWSPASGPERAPLVLMGHGGGTHKKAPAMSGRTERLIADCGFHVAVINAPGHGGRPRTAVDEREIAAMRRAMAAGEPVGPTVVRYNAHLAERAVPEWRATLDALQALPEIGADGPVGYFGLNMGTSIGVPLAAADPRITAAVFGVFWHDLAETAQRITIPVEFVLQWNDEHIPRQSGLALFDAFASKEKTLHANAGRHKEVRPYPPPPGGRRSPSASAGQPRALVAPLRGRGRALPPRRGPRALPAADGGHRAPPCLGAGHR</sequence>
<dbReference type="Proteomes" id="UP000281594">
    <property type="component" value="Unassembled WGS sequence"/>
</dbReference>
<dbReference type="AlphaFoldDB" id="A0A3L8QXJ6"/>
<organism evidence="2 3">
    <name type="scientific">Streptomyces rapamycinicus (strain ATCC 29253 / DSM 41530 / NRRL 5491 / AYB-994)</name>
    <name type="common">Streptomyces hygroscopicus (strain ATCC 29253)</name>
    <dbReference type="NCBI Taxonomy" id="1343740"/>
    <lineage>
        <taxon>Bacteria</taxon>
        <taxon>Bacillati</taxon>
        <taxon>Actinomycetota</taxon>
        <taxon>Actinomycetes</taxon>
        <taxon>Kitasatosporales</taxon>
        <taxon>Streptomycetaceae</taxon>
        <taxon>Streptomyces</taxon>
        <taxon>Streptomyces violaceusniger group</taxon>
    </lineage>
</organism>
<protein>
    <recommendedName>
        <fullName evidence="4">Alpha/beta hydrolase</fullName>
    </recommendedName>
</protein>
<gene>
    <name evidence="2" type="ORF">D3C57_146100</name>
</gene>
<feature type="region of interest" description="Disordered" evidence="1">
    <location>
        <begin position="219"/>
        <end position="290"/>
    </location>
</feature>
<feature type="compositionally biased region" description="Low complexity" evidence="1">
    <location>
        <begin position="238"/>
        <end position="247"/>
    </location>
</feature>
<dbReference type="Gene3D" id="3.40.50.1820">
    <property type="entry name" value="alpha/beta hydrolase"/>
    <property type="match status" value="1"/>
</dbReference>
<evidence type="ECO:0000256" key="1">
    <source>
        <dbReference type="SAM" id="MobiDB-lite"/>
    </source>
</evidence>
<dbReference type="EMBL" id="QYCY01000004">
    <property type="protein sequence ID" value="RLV72065.1"/>
    <property type="molecule type" value="Genomic_DNA"/>
</dbReference>
<dbReference type="InterPro" id="IPR029058">
    <property type="entry name" value="AB_hydrolase_fold"/>
</dbReference>
<name>A0A3L8QXJ6_STRRN</name>
<evidence type="ECO:0000313" key="3">
    <source>
        <dbReference type="Proteomes" id="UP000281594"/>
    </source>
</evidence>
<feature type="compositionally biased region" description="Basic and acidic residues" evidence="1">
    <location>
        <begin position="219"/>
        <end position="230"/>
    </location>
</feature>
<comment type="caution">
    <text evidence="2">The sequence shown here is derived from an EMBL/GenBank/DDBJ whole genome shotgun (WGS) entry which is preliminary data.</text>
</comment>
<dbReference type="STRING" id="1343740.M271_48680"/>
<accession>A0A3L8QXJ6</accession>
<proteinExistence type="predicted"/>
<dbReference type="SUPFAM" id="SSF53474">
    <property type="entry name" value="alpha/beta-Hydrolases"/>
    <property type="match status" value="1"/>
</dbReference>
<evidence type="ECO:0000313" key="2">
    <source>
        <dbReference type="EMBL" id="RLV72065.1"/>
    </source>
</evidence>